<comment type="caution">
    <text evidence="1">The sequence shown here is derived from an EMBL/GenBank/DDBJ whole genome shotgun (WGS) entry which is preliminary data.</text>
</comment>
<sequence length="164" mass="18374">MNTRATARPAPTRPLLEHHIRLRVQGLPDVRFREGHGILGLLATPDGTRITGTRLRRDTNRLQEALEAALVVDTMGRGSRTSFWLHDLGYQPDQVKVDLAYTTRHFRLNGDPFGRDLAVNSVSTPQHPRGAFFFKLPGDGHDAALTLTWSTRRRHSCDPARCCG</sequence>
<reference evidence="1" key="1">
    <citation type="submission" date="2021-01" db="EMBL/GenBank/DDBJ databases">
        <title>Whole genome shotgun sequence of Sinosporangium siamense NBRC 109515.</title>
        <authorList>
            <person name="Komaki H."/>
            <person name="Tamura T."/>
        </authorList>
    </citation>
    <scope>NUCLEOTIDE SEQUENCE</scope>
    <source>
        <strain evidence="1">NBRC 109515</strain>
    </source>
</reference>
<accession>A0A919RJ99</accession>
<dbReference type="Proteomes" id="UP000606172">
    <property type="component" value="Unassembled WGS sequence"/>
</dbReference>
<evidence type="ECO:0000313" key="1">
    <source>
        <dbReference type="EMBL" id="GII94881.1"/>
    </source>
</evidence>
<evidence type="ECO:0000313" key="2">
    <source>
        <dbReference type="Proteomes" id="UP000606172"/>
    </source>
</evidence>
<protein>
    <submittedName>
        <fullName evidence="1">Uncharacterized protein</fullName>
    </submittedName>
</protein>
<keyword evidence="2" id="KW-1185">Reference proteome</keyword>
<dbReference type="EMBL" id="BOOW01000031">
    <property type="protein sequence ID" value="GII94881.1"/>
    <property type="molecule type" value="Genomic_DNA"/>
</dbReference>
<dbReference type="RefSeq" id="WP_380659503.1">
    <property type="nucleotide sequence ID" value="NZ_JBHLZQ010000012.1"/>
</dbReference>
<proteinExistence type="predicted"/>
<gene>
    <name evidence="1" type="ORF">Ssi02_51120</name>
</gene>
<name>A0A919RJ99_9ACTN</name>
<dbReference type="AlphaFoldDB" id="A0A919RJ99"/>
<organism evidence="1 2">
    <name type="scientific">Sinosporangium siamense</name>
    <dbReference type="NCBI Taxonomy" id="1367973"/>
    <lineage>
        <taxon>Bacteria</taxon>
        <taxon>Bacillati</taxon>
        <taxon>Actinomycetota</taxon>
        <taxon>Actinomycetes</taxon>
        <taxon>Streptosporangiales</taxon>
        <taxon>Streptosporangiaceae</taxon>
        <taxon>Sinosporangium</taxon>
    </lineage>
</organism>